<evidence type="ECO:0000256" key="4">
    <source>
        <dbReference type="SAM" id="MobiDB-lite"/>
    </source>
</evidence>
<keyword evidence="3" id="KW-0472">Membrane</keyword>
<evidence type="ECO:0000256" key="3">
    <source>
        <dbReference type="ARBA" id="ARBA00023237"/>
    </source>
</evidence>
<dbReference type="AlphaFoldDB" id="A0A662ZI97"/>
<dbReference type="InterPro" id="IPR023346">
    <property type="entry name" value="Lysozyme-like_dom_sf"/>
</dbReference>
<reference evidence="6 7" key="1">
    <citation type="submission" date="2016-10" db="EMBL/GenBank/DDBJ databases">
        <authorList>
            <person name="Varghese N."/>
            <person name="Submissions S."/>
        </authorList>
    </citation>
    <scope>NUCLEOTIDE SEQUENCE [LARGE SCALE GENOMIC DNA]</scope>
    <source>
        <strain evidence="6 7">DSM 1361</strain>
    </source>
</reference>
<name>A0A662ZI97_9GAMM</name>
<evidence type="ECO:0000259" key="5">
    <source>
        <dbReference type="SMART" id="SM00062"/>
    </source>
</evidence>
<keyword evidence="3" id="KW-0998">Cell outer membrane</keyword>
<evidence type="ECO:0000256" key="1">
    <source>
        <dbReference type="ARBA" id="ARBA00004339"/>
    </source>
</evidence>
<dbReference type="PANTHER" id="PTHR37423:SF2">
    <property type="entry name" value="MEMBRANE-BOUND LYTIC MUREIN TRANSGLYCOSYLASE C"/>
    <property type="match status" value="1"/>
</dbReference>
<dbReference type="GO" id="GO:0009279">
    <property type="term" value="C:cell outer membrane"/>
    <property type="evidence" value="ECO:0007669"/>
    <property type="project" value="UniProtKB-SubCell"/>
</dbReference>
<sequence>MFKFTFMRFLICLLFLFILQGNAYGVLMDEGKPQQRLGDLSLMMEQKSLRVIVAYDQVGFFINKGNPDGLYVALFQKFKKFLSEKYPEAKHLKFYFVPVRQDEVVKYISEGYGDIAVGLQATNNLKRYVDFTIPEKLWVEEIAVVAKNQPPIKELKDFSNRYFMVRKSSSYAESLKNVNVYLKALELPPAKIVYADEYLTDADLVDMVDKGEIKSTVINNSKLVVWRRLFKNVTFATDIPIKVNSTLVWAIRHDSPELYKAINLFLRENRDGTKEGTPIYDRYMRTSPVYESHYAKRREWLGITPKDLEKFITIFKKYGEKYNLDWKLLMAQAYQESTLNQAVVSSRGAVGIMQVLPSTASEWYINLSSVTDLDNNVHAGTKYMRYMIDNFFSDEDISNSDRLLFALASYNSGPSRITRYRKEAQDAGLKGNVWFNNVEKIAVKHNAIETVKYVKNISQFYISYTKAYELLKNKSDKRRGGSVKTPEKQQKAESMEVSAKVTDKVKPVPDNGDSKAEKK</sequence>
<evidence type="ECO:0000313" key="7">
    <source>
        <dbReference type="Proteomes" id="UP000243745"/>
    </source>
</evidence>
<comment type="subcellular location">
    <subcellularLocation>
        <location evidence="1">Cell outer membrane</location>
        <topology evidence="1">Peripheral membrane protein</topology>
    </subcellularLocation>
</comment>
<feature type="compositionally biased region" description="Basic and acidic residues" evidence="4">
    <location>
        <begin position="501"/>
        <end position="519"/>
    </location>
</feature>
<gene>
    <name evidence="6" type="ORF">SAMN02910344_01596</name>
</gene>
<dbReference type="Gene3D" id="3.40.190.10">
    <property type="entry name" value="Periplasmic binding protein-like II"/>
    <property type="match status" value="2"/>
</dbReference>
<dbReference type="SMART" id="SM00062">
    <property type="entry name" value="PBPb"/>
    <property type="match status" value="1"/>
</dbReference>
<dbReference type="Pfam" id="PF00497">
    <property type="entry name" value="SBP_bac_3"/>
    <property type="match status" value="1"/>
</dbReference>
<dbReference type="InterPro" id="IPR001638">
    <property type="entry name" value="Solute-binding_3/MltF_N"/>
</dbReference>
<evidence type="ECO:0000256" key="2">
    <source>
        <dbReference type="ARBA" id="ARBA00007734"/>
    </source>
</evidence>
<comment type="similarity">
    <text evidence="2">Belongs to the transglycosylase Slt family.</text>
</comment>
<dbReference type="InterPro" id="IPR008258">
    <property type="entry name" value="Transglycosylase_SLT_dom_1"/>
</dbReference>
<dbReference type="OrthoDB" id="9815002at2"/>
<dbReference type="RefSeq" id="WP_093142642.1">
    <property type="nucleotide sequence ID" value="NZ_FOXF01000031.1"/>
</dbReference>
<dbReference type="SUPFAM" id="SSF53955">
    <property type="entry name" value="Lysozyme-like"/>
    <property type="match status" value="1"/>
</dbReference>
<dbReference type="EMBL" id="FOXF01000031">
    <property type="protein sequence ID" value="SFP51625.1"/>
    <property type="molecule type" value="Genomic_DNA"/>
</dbReference>
<dbReference type="Proteomes" id="UP000243745">
    <property type="component" value="Unassembled WGS sequence"/>
</dbReference>
<dbReference type="Pfam" id="PF01464">
    <property type="entry name" value="SLT"/>
    <property type="match status" value="1"/>
</dbReference>
<accession>A0A662ZI97</accession>
<dbReference type="CDD" id="cd01009">
    <property type="entry name" value="PBP2_YfhD_N"/>
    <property type="match status" value="1"/>
</dbReference>
<evidence type="ECO:0000313" key="6">
    <source>
        <dbReference type="EMBL" id="SFP51625.1"/>
    </source>
</evidence>
<dbReference type="PANTHER" id="PTHR37423">
    <property type="entry name" value="SOLUBLE LYTIC MUREIN TRANSGLYCOSYLASE-RELATED"/>
    <property type="match status" value="1"/>
</dbReference>
<dbReference type="SUPFAM" id="SSF53850">
    <property type="entry name" value="Periplasmic binding protein-like II"/>
    <property type="match status" value="1"/>
</dbReference>
<dbReference type="CDD" id="cd13403">
    <property type="entry name" value="MLTF-like"/>
    <property type="match status" value="1"/>
</dbReference>
<dbReference type="Gene3D" id="1.10.530.10">
    <property type="match status" value="1"/>
</dbReference>
<feature type="domain" description="Solute-binding protein family 3/N-terminal" evidence="5">
    <location>
        <begin position="48"/>
        <end position="279"/>
    </location>
</feature>
<protein>
    <submittedName>
        <fullName evidence="6">Membrane-bound lytic murein transglycosylase MltF</fullName>
    </submittedName>
</protein>
<feature type="region of interest" description="Disordered" evidence="4">
    <location>
        <begin position="475"/>
        <end position="519"/>
    </location>
</feature>
<feature type="compositionally biased region" description="Basic and acidic residues" evidence="4">
    <location>
        <begin position="485"/>
        <end position="494"/>
    </location>
</feature>
<proteinExistence type="inferred from homology"/>
<organism evidence="6 7">
    <name type="scientific">Ruminobacter amylophilus</name>
    <dbReference type="NCBI Taxonomy" id="867"/>
    <lineage>
        <taxon>Bacteria</taxon>
        <taxon>Pseudomonadati</taxon>
        <taxon>Pseudomonadota</taxon>
        <taxon>Gammaproteobacteria</taxon>
        <taxon>Aeromonadales</taxon>
        <taxon>Succinivibrionaceae</taxon>
        <taxon>Ruminobacter</taxon>
    </lineage>
</organism>
<keyword evidence="7" id="KW-1185">Reference proteome</keyword>